<dbReference type="Proteomes" id="UP000094960">
    <property type="component" value="Chromosome"/>
</dbReference>
<sequence>MPAPARLSIPAQWKPETDPSAATDEAPLCAFSAESACAQAPLTSEPPLPDLEPLTSEPPLADATPLTSESDAFGTGSYDTDGFGTGV</sequence>
<dbReference type="RefSeq" id="WP_069780858.1">
    <property type="nucleotide sequence ID" value="NZ_CP017248.1"/>
</dbReference>
<accession>A0A1D7YFL2</accession>
<dbReference type="EMBL" id="CP017248">
    <property type="protein sequence ID" value="AOR34304.1"/>
    <property type="molecule type" value="Genomic_DNA"/>
</dbReference>
<organism evidence="2 3">
    <name type="scientific">Streptomyces fodineus</name>
    <dbReference type="NCBI Taxonomy" id="1904616"/>
    <lineage>
        <taxon>Bacteria</taxon>
        <taxon>Bacillati</taxon>
        <taxon>Actinomycetota</taxon>
        <taxon>Actinomycetes</taxon>
        <taxon>Kitasatosporales</taxon>
        <taxon>Streptomycetaceae</taxon>
        <taxon>Streptomyces</taxon>
    </lineage>
</organism>
<proteinExistence type="predicted"/>
<reference evidence="3" key="1">
    <citation type="submission" date="2016-09" db="EMBL/GenBank/DDBJ databases">
        <title>Streptomyces puniciscabiei strain:TW1S1 Genome sequencing and assembly.</title>
        <authorList>
            <person name="Kim M.-K."/>
            <person name="Kim S.B."/>
        </authorList>
    </citation>
    <scope>NUCLEOTIDE SEQUENCE [LARGE SCALE GENOMIC DNA]</scope>
    <source>
        <strain evidence="3">TW1S1</strain>
    </source>
</reference>
<dbReference type="KEGG" id="spun:BFF78_27545"/>
<feature type="region of interest" description="Disordered" evidence="1">
    <location>
        <begin position="40"/>
        <end position="87"/>
    </location>
</feature>
<evidence type="ECO:0000313" key="2">
    <source>
        <dbReference type="EMBL" id="AOR34304.1"/>
    </source>
</evidence>
<protein>
    <submittedName>
        <fullName evidence="2">Uncharacterized protein</fullName>
    </submittedName>
</protein>
<evidence type="ECO:0000256" key="1">
    <source>
        <dbReference type="SAM" id="MobiDB-lite"/>
    </source>
</evidence>
<keyword evidence="3" id="KW-1185">Reference proteome</keyword>
<name>A0A1D7YFL2_9ACTN</name>
<feature type="region of interest" description="Disordered" evidence="1">
    <location>
        <begin position="1"/>
        <end position="23"/>
    </location>
</feature>
<evidence type="ECO:0000313" key="3">
    <source>
        <dbReference type="Proteomes" id="UP000094960"/>
    </source>
</evidence>
<dbReference type="AlphaFoldDB" id="A0A1D7YFL2"/>
<gene>
    <name evidence="2" type="ORF">BFF78_27545</name>
</gene>